<sequence length="85" mass="9551">MPMTKGRGSSAVLARLGFTPRRHRRDFCPPRLACLAVLRARAFPRNALRCCSSEQSGQMIDCLLACLLWSVRTRRYLGVVGAKSW</sequence>
<dbReference type="AlphaFoldDB" id="Q6ZF00"/>
<proteinExistence type="predicted"/>
<protein>
    <submittedName>
        <fullName evidence="1">Uncharacterized protein</fullName>
    </submittedName>
</protein>
<dbReference type="Proteomes" id="UP000000763">
    <property type="component" value="Chromosome 7"/>
</dbReference>
<accession>Q6ZF00</accession>
<gene>
    <name evidence="1" type="primary">P0534H07.15</name>
</gene>
<name>Q6ZF00_ORYSJ</name>
<evidence type="ECO:0000313" key="2">
    <source>
        <dbReference type="Proteomes" id="UP000000763"/>
    </source>
</evidence>
<reference evidence="2" key="2">
    <citation type="journal article" date="2008" name="Nucleic Acids Res.">
        <title>The rice annotation project database (RAP-DB): 2008 update.</title>
        <authorList>
            <consortium name="The rice annotation project (RAP)"/>
        </authorList>
    </citation>
    <scope>GENOME REANNOTATION</scope>
    <source>
        <strain evidence="2">cv. Nipponbare</strain>
    </source>
</reference>
<reference evidence="2" key="1">
    <citation type="journal article" date="2005" name="Nature">
        <title>The map-based sequence of the rice genome.</title>
        <authorList>
            <consortium name="International rice genome sequencing project (IRGSP)"/>
            <person name="Matsumoto T."/>
            <person name="Wu J."/>
            <person name="Kanamori H."/>
            <person name="Katayose Y."/>
            <person name="Fujisawa M."/>
            <person name="Namiki N."/>
            <person name="Mizuno H."/>
            <person name="Yamamoto K."/>
            <person name="Antonio B.A."/>
            <person name="Baba T."/>
            <person name="Sakata K."/>
            <person name="Nagamura Y."/>
            <person name="Aoki H."/>
            <person name="Arikawa K."/>
            <person name="Arita K."/>
            <person name="Bito T."/>
            <person name="Chiden Y."/>
            <person name="Fujitsuka N."/>
            <person name="Fukunaka R."/>
            <person name="Hamada M."/>
            <person name="Harada C."/>
            <person name="Hayashi A."/>
            <person name="Hijishita S."/>
            <person name="Honda M."/>
            <person name="Hosokawa S."/>
            <person name="Ichikawa Y."/>
            <person name="Idonuma A."/>
            <person name="Iijima M."/>
            <person name="Ikeda M."/>
            <person name="Ikeno M."/>
            <person name="Ito K."/>
            <person name="Ito S."/>
            <person name="Ito T."/>
            <person name="Ito Y."/>
            <person name="Ito Y."/>
            <person name="Iwabuchi A."/>
            <person name="Kamiya K."/>
            <person name="Karasawa W."/>
            <person name="Kurita K."/>
            <person name="Katagiri S."/>
            <person name="Kikuta A."/>
            <person name="Kobayashi H."/>
            <person name="Kobayashi N."/>
            <person name="Machita K."/>
            <person name="Maehara T."/>
            <person name="Masukawa M."/>
            <person name="Mizubayashi T."/>
            <person name="Mukai Y."/>
            <person name="Nagasaki H."/>
            <person name="Nagata Y."/>
            <person name="Naito S."/>
            <person name="Nakashima M."/>
            <person name="Nakama Y."/>
            <person name="Nakamichi Y."/>
            <person name="Nakamura M."/>
            <person name="Meguro A."/>
            <person name="Negishi M."/>
            <person name="Ohta I."/>
            <person name="Ohta T."/>
            <person name="Okamoto M."/>
            <person name="Ono N."/>
            <person name="Saji S."/>
            <person name="Sakaguchi M."/>
            <person name="Sakai K."/>
            <person name="Shibata M."/>
            <person name="Shimokawa T."/>
            <person name="Song J."/>
            <person name="Takazaki Y."/>
            <person name="Terasawa K."/>
            <person name="Tsugane M."/>
            <person name="Tsuji K."/>
            <person name="Ueda S."/>
            <person name="Waki K."/>
            <person name="Yamagata H."/>
            <person name="Yamamoto M."/>
            <person name="Yamamoto S."/>
            <person name="Yamane H."/>
            <person name="Yoshiki S."/>
            <person name="Yoshihara R."/>
            <person name="Yukawa K."/>
            <person name="Zhong H."/>
            <person name="Yano M."/>
            <person name="Yuan Q."/>
            <person name="Ouyang S."/>
            <person name="Liu J."/>
            <person name="Jones K.M."/>
            <person name="Gansberger K."/>
            <person name="Moffat K."/>
            <person name="Hill J."/>
            <person name="Bera J."/>
            <person name="Fadrosh D."/>
            <person name="Jin S."/>
            <person name="Johri S."/>
            <person name="Kim M."/>
            <person name="Overton L."/>
            <person name="Reardon M."/>
            <person name="Tsitrin T."/>
            <person name="Vuong H."/>
            <person name="Weaver B."/>
            <person name="Ciecko A."/>
            <person name="Tallon L."/>
            <person name="Jackson J."/>
            <person name="Pai G."/>
            <person name="Aken S.V."/>
            <person name="Utterback T."/>
            <person name="Reidmuller S."/>
            <person name="Feldblyum T."/>
            <person name="Hsiao J."/>
            <person name="Zismann V."/>
            <person name="Iobst S."/>
            <person name="de Vazeille A.R."/>
            <person name="Buell C.R."/>
            <person name="Ying K."/>
            <person name="Li Y."/>
            <person name="Lu T."/>
            <person name="Huang Y."/>
            <person name="Zhao Q."/>
            <person name="Feng Q."/>
            <person name="Zhang L."/>
            <person name="Zhu J."/>
            <person name="Weng Q."/>
            <person name="Mu J."/>
            <person name="Lu Y."/>
            <person name="Fan D."/>
            <person name="Liu Y."/>
            <person name="Guan J."/>
            <person name="Zhang Y."/>
            <person name="Yu S."/>
            <person name="Liu X."/>
            <person name="Zhang Y."/>
            <person name="Hong G."/>
            <person name="Han B."/>
            <person name="Choisne N."/>
            <person name="Demange N."/>
            <person name="Orjeda G."/>
            <person name="Samain S."/>
            <person name="Cattolico L."/>
            <person name="Pelletier E."/>
            <person name="Couloux A."/>
            <person name="Segurens B."/>
            <person name="Wincker P."/>
            <person name="D'Hont A."/>
            <person name="Scarpelli C."/>
            <person name="Weissenbach J."/>
            <person name="Salanoubat M."/>
            <person name="Quetier F."/>
            <person name="Yu Y."/>
            <person name="Kim H.R."/>
            <person name="Rambo T."/>
            <person name="Currie J."/>
            <person name="Collura K."/>
            <person name="Luo M."/>
            <person name="Yang T."/>
            <person name="Ammiraju J.S.S."/>
            <person name="Engler F."/>
            <person name="Soderlund C."/>
            <person name="Wing R.A."/>
            <person name="Palmer L.E."/>
            <person name="de la Bastide M."/>
            <person name="Spiegel L."/>
            <person name="Nascimento L."/>
            <person name="Zutavern T."/>
            <person name="O'Shaughnessy A."/>
            <person name="Dike S."/>
            <person name="Dedhia N."/>
            <person name="Preston R."/>
            <person name="Balija V."/>
            <person name="McCombie W.R."/>
            <person name="Chow T."/>
            <person name="Chen H."/>
            <person name="Chung M."/>
            <person name="Chen C."/>
            <person name="Shaw J."/>
            <person name="Wu H."/>
            <person name="Hsiao K."/>
            <person name="Chao Y."/>
            <person name="Chu M."/>
            <person name="Cheng C."/>
            <person name="Hour A."/>
            <person name="Lee P."/>
            <person name="Lin S."/>
            <person name="Lin Y."/>
            <person name="Liou J."/>
            <person name="Liu S."/>
            <person name="Hsing Y."/>
            <person name="Raghuvanshi S."/>
            <person name="Mohanty A."/>
            <person name="Bharti A.K."/>
            <person name="Gaur A."/>
            <person name="Gupta V."/>
            <person name="Kumar D."/>
            <person name="Ravi V."/>
            <person name="Vij S."/>
            <person name="Kapur A."/>
            <person name="Khurana P."/>
            <person name="Khurana P."/>
            <person name="Khurana J.P."/>
            <person name="Tyagi A.K."/>
            <person name="Gaikwad K."/>
            <person name="Singh A."/>
            <person name="Dalal V."/>
            <person name="Srivastava S."/>
            <person name="Dixit A."/>
            <person name="Pal A.K."/>
            <person name="Ghazi I.A."/>
            <person name="Yadav M."/>
            <person name="Pandit A."/>
            <person name="Bhargava A."/>
            <person name="Sureshbabu K."/>
            <person name="Batra K."/>
            <person name="Sharma T.R."/>
            <person name="Mohapatra T."/>
            <person name="Singh N.K."/>
            <person name="Messing J."/>
            <person name="Nelson A.B."/>
            <person name="Fuks G."/>
            <person name="Kavchok S."/>
            <person name="Keizer G."/>
            <person name="Linton E."/>
            <person name="Llaca V."/>
            <person name="Song R."/>
            <person name="Tanyolac B."/>
            <person name="Young S."/>
            <person name="Ho-Il K."/>
            <person name="Hahn J.H."/>
            <person name="Sangsakoo G."/>
            <person name="Vanavichit A."/>
            <person name="de Mattos Luiz.A.T."/>
            <person name="Zimmer P.D."/>
            <person name="Malone G."/>
            <person name="Dellagostin O."/>
            <person name="de Oliveira A.C."/>
            <person name="Bevan M."/>
            <person name="Bancroft I."/>
            <person name="Minx P."/>
            <person name="Cordum H."/>
            <person name="Wilson R."/>
            <person name="Cheng Z."/>
            <person name="Jin W."/>
            <person name="Jiang J."/>
            <person name="Leong S.A."/>
            <person name="Iwama H."/>
            <person name="Gojobori T."/>
            <person name="Itoh T."/>
            <person name="Niimura Y."/>
            <person name="Fujii Y."/>
            <person name="Habara T."/>
            <person name="Sakai H."/>
            <person name="Sato Y."/>
            <person name="Wilson G."/>
            <person name="Kumar K."/>
            <person name="McCouch S."/>
            <person name="Juretic N."/>
            <person name="Hoen D."/>
            <person name="Wright S."/>
            <person name="Bruskiewich R."/>
            <person name="Bureau T."/>
            <person name="Miyao A."/>
            <person name="Hirochika H."/>
            <person name="Nishikawa T."/>
            <person name="Kadowaki K."/>
            <person name="Sugiura M."/>
            <person name="Burr B."/>
            <person name="Sasaki T."/>
        </authorList>
    </citation>
    <scope>NUCLEOTIDE SEQUENCE [LARGE SCALE GENOMIC DNA]</scope>
    <source>
        <strain evidence="2">cv. Nipponbare</strain>
    </source>
</reference>
<evidence type="ECO:0000313" key="1">
    <source>
        <dbReference type="EMBL" id="BAC83431.1"/>
    </source>
</evidence>
<dbReference type="EMBL" id="AP004307">
    <property type="protein sequence ID" value="BAC83431.1"/>
    <property type="molecule type" value="Genomic_DNA"/>
</dbReference>
<organism evidence="1 2">
    <name type="scientific">Oryza sativa subsp. japonica</name>
    <name type="common">Rice</name>
    <dbReference type="NCBI Taxonomy" id="39947"/>
    <lineage>
        <taxon>Eukaryota</taxon>
        <taxon>Viridiplantae</taxon>
        <taxon>Streptophyta</taxon>
        <taxon>Embryophyta</taxon>
        <taxon>Tracheophyta</taxon>
        <taxon>Spermatophyta</taxon>
        <taxon>Magnoliopsida</taxon>
        <taxon>Liliopsida</taxon>
        <taxon>Poales</taxon>
        <taxon>Poaceae</taxon>
        <taxon>BOP clade</taxon>
        <taxon>Oryzoideae</taxon>
        <taxon>Oryzeae</taxon>
        <taxon>Oryzinae</taxon>
        <taxon>Oryza</taxon>
        <taxon>Oryza sativa</taxon>
    </lineage>
</organism>